<dbReference type="SUPFAM" id="SSF51569">
    <property type="entry name" value="Aldolase"/>
    <property type="match status" value="1"/>
</dbReference>
<feature type="active site" description="Schiff-base intermediate with substrate" evidence="5">
    <location>
        <position position="172"/>
    </location>
</feature>
<evidence type="ECO:0000256" key="3">
    <source>
        <dbReference type="ARBA" id="ARBA00023239"/>
    </source>
</evidence>
<feature type="binding site" evidence="5">
    <location>
        <position position="233"/>
    </location>
    <ligand>
        <name>3-dehydroquinate</name>
        <dbReference type="ChEBI" id="CHEBI:32364"/>
    </ligand>
</feature>
<dbReference type="Pfam" id="PF01487">
    <property type="entry name" value="DHquinase_I"/>
    <property type="match status" value="1"/>
</dbReference>
<keyword evidence="2 5" id="KW-0057">Aromatic amino acid biosynthesis</keyword>
<dbReference type="InterPro" id="IPR013785">
    <property type="entry name" value="Aldolase_TIM"/>
</dbReference>
<dbReference type="GO" id="GO:0009073">
    <property type="term" value="P:aromatic amino acid family biosynthetic process"/>
    <property type="evidence" value="ECO:0007669"/>
    <property type="project" value="UniProtKB-KW"/>
</dbReference>
<evidence type="ECO:0000256" key="5">
    <source>
        <dbReference type="HAMAP-Rule" id="MF_00214"/>
    </source>
</evidence>
<proteinExistence type="inferred from homology"/>
<comment type="subunit">
    <text evidence="5">Homodimer.</text>
</comment>
<reference evidence="6 7" key="1">
    <citation type="submission" date="2020-06" db="EMBL/GenBank/DDBJ databases">
        <authorList>
            <person name="Kang J."/>
        </authorList>
    </citation>
    <scope>NUCLEOTIDE SEQUENCE [LARGE SCALE GENOMIC DNA]</scope>
    <source>
        <strain evidence="6 7">DCY120</strain>
    </source>
</reference>
<protein>
    <recommendedName>
        <fullName evidence="5">3-dehydroquinate dehydratase</fullName>
        <shortName evidence="5">3-dehydroquinase</shortName>
        <ecNumber evidence="5">4.2.1.10</ecNumber>
    </recommendedName>
    <alternativeName>
        <fullName evidence="5">Type I DHQase</fullName>
    </alternativeName>
    <alternativeName>
        <fullName evidence="5">Type I dehydroquinase</fullName>
        <shortName evidence="5">DHQ1</shortName>
    </alternativeName>
</protein>
<feature type="binding site" evidence="5">
    <location>
        <position position="84"/>
    </location>
    <ligand>
        <name>3-dehydroquinate</name>
        <dbReference type="ChEBI" id="CHEBI:32364"/>
    </ligand>
</feature>
<accession>A0A850R333</accession>
<dbReference type="RefSeq" id="WP_176942562.1">
    <property type="nucleotide sequence ID" value="NZ_JABZEC010000003.1"/>
</dbReference>
<dbReference type="HAMAP" id="MF_00214">
    <property type="entry name" value="AroD"/>
    <property type="match status" value="1"/>
</dbReference>
<evidence type="ECO:0000256" key="4">
    <source>
        <dbReference type="ARBA" id="ARBA00023270"/>
    </source>
</evidence>
<name>A0A850R333_9LACO</name>
<dbReference type="GO" id="GO:0009423">
    <property type="term" value="P:chorismate biosynthetic process"/>
    <property type="evidence" value="ECO:0007669"/>
    <property type="project" value="UniProtKB-UniRule"/>
</dbReference>
<dbReference type="PANTHER" id="PTHR43699:SF1">
    <property type="entry name" value="3-DEHYDROQUINATE DEHYDRATASE"/>
    <property type="match status" value="1"/>
</dbReference>
<comment type="function">
    <text evidence="5">Involved in the third step of the chorismate pathway, which leads to the biosynthesis of aromatic amino acids. Catalyzes the cis-dehydration of 3-dehydroquinate (DHQ) and introduces the first double bond of the aromatic ring to yield 3-dehydroshikimate.</text>
</comment>
<keyword evidence="4 5" id="KW-0704">Schiff base</keyword>
<dbReference type="FunFam" id="3.20.20.70:FF:000047">
    <property type="entry name" value="3-dehydroquinate dehydratase"/>
    <property type="match status" value="1"/>
</dbReference>
<comment type="catalytic activity">
    <reaction evidence="1 5">
        <text>3-dehydroquinate = 3-dehydroshikimate + H2O</text>
        <dbReference type="Rhea" id="RHEA:21096"/>
        <dbReference type="ChEBI" id="CHEBI:15377"/>
        <dbReference type="ChEBI" id="CHEBI:16630"/>
        <dbReference type="ChEBI" id="CHEBI:32364"/>
        <dbReference type="EC" id="4.2.1.10"/>
    </reaction>
</comment>
<dbReference type="InterPro" id="IPR050146">
    <property type="entry name" value="Type-I_3-dehydroquinase"/>
</dbReference>
<gene>
    <name evidence="5" type="primary">aroD</name>
    <name evidence="6" type="ORF">HU830_04335</name>
</gene>
<keyword evidence="3 5" id="KW-0456">Lyase</keyword>
<feature type="binding site" evidence="5">
    <location>
        <begin position="48"/>
        <end position="50"/>
    </location>
    <ligand>
        <name>3-dehydroquinate</name>
        <dbReference type="ChEBI" id="CHEBI:32364"/>
    </ligand>
</feature>
<feature type="binding site" evidence="5">
    <location>
        <position position="237"/>
    </location>
    <ligand>
        <name>3-dehydroquinate</name>
        <dbReference type="ChEBI" id="CHEBI:32364"/>
    </ligand>
</feature>
<feature type="active site" description="Proton donor/acceptor" evidence="5">
    <location>
        <position position="145"/>
    </location>
</feature>
<organism evidence="6 7">
    <name type="scientific">Bombilactobacillus apium</name>
    <dbReference type="NCBI Taxonomy" id="2675299"/>
    <lineage>
        <taxon>Bacteria</taxon>
        <taxon>Bacillati</taxon>
        <taxon>Bacillota</taxon>
        <taxon>Bacilli</taxon>
        <taxon>Lactobacillales</taxon>
        <taxon>Lactobacillaceae</taxon>
        <taxon>Bombilactobacillus</taxon>
    </lineage>
</organism>
<evidence type="ECO:0000313" key="6">
    <source>
        <dbReference type="EMBL" id="NVY96401.1"/>
    </source>
</evidence>
<comment type="pathway">
    <text evidence="5">Metabolic intermediate biosynthesis; chorismate biosynthesis; chorismate from D-erythrose 4-phosphate and phosphoenolpyruvate: step 3/7.</text>
</comment>
<dbReference type="Proteomes" id="UP000563523">
    <property type="component" value="Unassembled WGS sequence"/>
</dbReference>
<dbReference type="EC" id="4.2.1.10" evidence="5"/>
<dbReference type="NCBIfam" id="TIGR01093">
    <property type="entry name" value="aroD"/>
    <property type="match status" value="1"/>
</dbReference>
<comment type="caution">
    <text evidence="6">The sequence shown here is derived from an EMBL/GenBank/DDBJ whole genome shotgun (WGS) entry which is preliminary data.</text>
</comment>
<sequence>MEKKIVTLRRLQLGSGRPKIAVPLTGATDDDLLDQAQAALEQQPDILEWRLDFYSALQKAEQLAANGHKLRQLLGDIPLIVTLRSGPEGGKVELGDLSYQNIYHDLLKNDFADAIDLELFRSPTIIQELIQRAHQHDLIVILSSHDFQGTPDQQQLEQRMQTMAQMQADIVKIAVTPHNSTEVLTLLNATNNMHQILKLPLITMAMGDLGKVSRISGEVFGSCLTFAAVQTVSAPGQMSLSRLKNDLADLALTS</sequence>
<keyword evidence="7" id="KW-1185">Reference proteome</keyword>
<dbReference type="Gene3D" id="3.20.20.70">
    <property type="entry name" value="Aldolase class I"/>
    <property type="match status" value="1"/>
</dbReference>
<dbReference type="AlphaFoldDB" id="A0A850R333"/>
<dbReference type="UniPathway" id="UPA00053">
    <property type="reaction ID" value="UER00086"/>
</dbReference>
<evidence type="ECO:0000256" key="2">
    <source>
        <dbReference type="ARBA" id="ARBA00023141"/>
    </source>
</evidence>
<dbReference type="GO" id="GO:0008652">
    <property type="term" value="P:amino acid biosynthetic process"/>
    <property type="evidence" value="ECO:0007669"/>
    <property type="project" value="UniProtKB-KW"/>
</dbReference>
<evidence type="ECO:0000313" key="7">
    <source>
        <dbReference type="Proteomes" id="UP000563523"/>
    </source>
</evidence>
<evidence type="ECO:0000256" key="1">
    <source>
        <dbReference type="ARBA" id="ARBA00001864"/>
    </source>
</evidence>
<dbReference type="PANTHER" id="PTHR43699">
    <property type="entry name" value="3-DEHYDROQUINATE DEHYDRATASE"/>
    <property type="match status" value="1"/>
</dbReference>
<dbReference type="EMBL" id="JABZEC010000003">
    <property type="protein sequence ID" value="NVY96401.1"/>
    <property type="molecule type" value="Genomic_DNA"/>
</dbReference>
<dbReference type="GO" id="GO:0046279">
    <property type="term" value="P:3,4-dihydroxybenzoate biosynthetic process"/>
    <property type="evidence" value="ECO:0007669"/>
    <property type="project" value="UniProtKB-ARBA"/>
</dbReference>
<feature type="binding site" evidence="5">
    <location>
        <position position="214"/>
    </location>
    <ligand>
        <name>3-dehydroquinate</name>
        <dbReference type="ChEBI" id="CHEBI:32364"/>
    </ligand>
</feature>
<dbReference type="CDD" id="cd00502">
    <property type="entry name" value="DHQase_I"/>
    <property type="match status" value="1"/>
</dbReference>
<comment type="caution">
    <text evidence="5">Lacks conserved residue(s) required for the propagation of feature annotation.</text>
</comment>
<dbReference type="InterPro" id="IPR001381">
    <property type="entry name" value="DHquinase_I"/>
</dbReference>
<comment type="similarity">
    <text evidence="5">Belongs to the type-I 3-dehydroquinase family.</text>
</comment>
<keyword evidence="5" id="KW-0028">Amino-acid biosynthesis</keyword>
<dbReference type="GO" id="GO:0003855">
    <property type="term" value="F:3-dehydroquinate dehydratase activity"/>
    <property type="evidence" value="ECO:0007669"/>
    <property type="project" value="UniProtKB-UniRule"/>
</dbReference>